<evidence type="ECO:0000313" key="2">
    <source>
        <dbReference type="EMBL" id="EHA57048.1"/>
    </source>
</evidence>
<dbReference type="HOGENOM" id="CLU_3014643_0_0_1"/>
<dbReference type="RefSeq" id="XP_003709660.1">
    <property type="nucleotide sequence ID" value="XM_003709612.1"/>
</dbReference>
<dbReference type="KEGG" id="mgr:MGG_16214"/>
<reference evidence="2 3" key="1">
    <citation type="journal article" date="2005" name="Nature">
        <title>The genome sequence of the rice blast fungus Magnaporthe grisea.</title>
        <authorList>
            <person name="Dean R.A."/>
            <person name="Talbot N.J."/>
            <person name="Ebbole D.J."/>
            <person name="Farman M.L."/>
            <person name="Mitchell T.K."/>
            <person name="Orbach M.J."/>
            <person name="Thon M."/>
            <person name="Kulkarni R."/>
            <person name="Xu J.R."/>
            <person name="Pan H."/>
            <person name="Read N.D."/>
            <person name="Lee Y.H."/>
            <person name="Carbone I."/>
            <person name="Brown D."/>
            <person name="Oh Y.Y."/>
            <person name="Donofrio N."/>
            <person name="Jeong J.S."/>
            <person name="Soanes D.M."/>
            <person name="Djonovic S."/>
            <person name="Kolomiets E."/>
            <person name="Rehmeyer C."/>
            <person name="Li W."/>
            <person name="Harding M."/>
            <person name="Kim S."/>
            <person name="Lebrun M.H."/>
            <person name="Bohnert H."/>
            <person name="Coughlan S."/>
            <person name="Butler J."/>
            <person name="Calvo S."/>
            <person name="Ma L.J."/>
            <person name="Nicol R."/>
            <person name="Purcell S."/>
            <person name="Nusbaum C."/>
            <person name="Galagan J.E."/>
            <person name="Birren B.W."/>
        </authorList>
    </citation>
    <scope>NUCLEOTIDE SEQUENCE [LARGE SCALE GENOMIC DNA]</scope>
    <source>
        <strain evidence="3">70-15 / ATCC MYA-4617 / FGSC 8958</strain>
    </source>
</reference>
<name>G4MND4_PYRO7</name>
<proteinExistence type="predicted"/>
<sequence>MTEPRVMKGGGTGARDFDPQKRRRRRFPPEDVLLIIFAAKASSKWRNGVLVARLGT</sequence>
<keyword evidence="3" id="KW-1185">Reference proteome</keyword>
<dbReference type="VEuPathDB" id="FungiDB:MGG_16214"/>
<dbReference type="EMBL" id="CM001231">
    <property type="protein sequence ID" value="EHA57048.1"/>
    <property type="molecule type" value="Genomic_DNA"/>
</dbReference>
<reference key="2">
    <citation type="submission" date="2011-05" db="EMBL/GenBank/DDBJ databases">
        <title>The Genome Sequence of Magnaporthe oryzae 70-15.</title>
        <authorList>
            <consortium name="The Broad Institute Genome Sequencing Platform"/>
            <person name="Ma L.-J."/>
            <person name="Dead R."/>
            <person name="Young S.K."/>
            <person name="Zeng Q."/>
            <person name="Gargeya S."/>
            <person name="Fitzgerald M."/>
            <person name="Haas B."/>
            <person name="Abouelleil A."/>
            <person name="Alvarado L."/>
            <person name="Arachchi H.M."/>
            <person name="Berlin A."/>
            <person name="Brown A."/>
            <person name="Chapman S.B."/>
            <person name="Chen Z."/>
            <person name="Dunbar C."/>
            <person name="Freedman E."/>
            <person name="Gearin G."/>
            <person name="Gellesch M."/>
            <person name="Goldberg J."/>
            <person name="Griggs A."/>
            <person name="Gujja S."/>
            <person name="Heiman D."/>
            <person name="Howarth C."/>
            <person name="Larson L."/>
            <person name="Lui A."/>
            <person name="MacDonald P.J.P."/>
            <person name="Mehta T."/>
            <person name="Montmayeur A."/>
            <person name="Murphy C."/>
            <person name="Neiman D."/>
            <person name="Pearson M."/>
            <person name="Priest M."/>
            <person name="Roberts A."/>
            <person name="Saif S."/>
            <person name="Shea T."/>
            <person name="Shenoy N."/>
            <person name="Sisk P."/>
            <person name="Stolte C."/>
            <person name="Sykes S."/>
            <person name="Yandava C."/>
            <person name="Wortman J."/>
            <person name="Nusbaum C."/>
            <person name="Birren B."/>
        </authorList>
    </citation>
    <scope>NUCLEOTIDE SEQUENCE</scope>
    <source>
        <strain>70-15</strain>
    </source>
</reference>
<dbReference type="Proteomes" id="UP000009058">
    <property type="component" value="Chromosome 1"/>
</dbReference>
<organism evidence="2 3">
    <name type="scientific">Pyricularia oryzae (strain 70-15 / ATCC MYA-4617 / FGSC 8958)</name>
    <name type="common">Rice blast fungus</name>
    <name type="synonym">Magnaporthe oryzae</name>
    <dbReference type="NCBI Taxonomy" id="242507"/>
    <lineage>
        <taxon>Eukaryota</taxon>
        <taxon>Fungi</taxon>
        <taxon>Dikarya</taxon>
        <taxon>Ascomycota</taxon>
        <taxon>Pezizomycotina</taxon>
        <taxon>Sordariomycetes</taxon>
        <taxon>Sordariomycetidae</taxon>
        <taxon>Magnaporthales</taxon>
        <taxon>Pyriculariaceae</taxon>
        <taxon>Pyricularia</taxon>
    </lineage>
</organism>
<protein>
    <submittedName>
        <fullName evidence="2">Uncharacterized protein</fullName>
    </submittedName>
</protein>
<dbReference type="AlphaFoldDB" id="G4MND4"/>
<evidence type="ECO:0000256" key="1">
    <source>
        <dbReference type="SAM" id="MobiDB-lite"/>
    </source>
</evidence>
<evidence type="ECO:0000313" key="3">
    <source>
        <dbReference type="Proteomes" id="UP000009058"/>
    </source>
</evidence>
<dbReference type="InParanoid" id="G4MND4"/>
<feature type="region of interest" description="Disordered" evidence="1">
    <location>
        <begin position="1"/>
        <end position="24"/>
    </location>
</feature>
<dbReference type="GeneID" id="12985233"/>
<gene>
    <name evidence="2" type="ORF">MGG_16214</name>
</gene>
<accession>G4MND4</accession>